<evidence type="ECO:0000313" key="2">
    <source>
        <dbReference type="EMBL" id="ABB38142.1"/>
    </source>
</evidence>
<dbReference type="EMBL" id="CP000112">
    <property type="protein sequence ID" value="ABB38142.1"/>
    <property type="molecule type" value="Genomic_DNA"/>
</dbReference>
<dbReference type="DNASU" id="3756200"/>
<dbReference type="AlphaFoldDB" id="Q312K4"/>
<dbReference type="eggNOG" id="COG1670">
    <property type="taxonomic scope" value="Bacteria"/>
</dbReference>
<evidence type="ECO:0000259" key="1">
    <source>
        <dbReference type="PROSITE" id="PS51186"/>
    </source>
</evidence>
<dbReference type="Proteomes" id="UP000002710">
    <property type="component" value="Chromosome"/>
</dbReference>
<dbReference type="PANTHER" id="PTHR43792:SF1">
    <property type="entry name" value="N-ACETYLTRANSFERASE DOMAIN-CONTAINING PROTEIN"/>
    <property type="match status" value="1"/>
</dbReference>
<dbReference type="PANTHER" id="PTHR43792">
    <property type="entry name" value="GNAT FAMILY, PUTATIVE (AFU_ORTHOLOGUE AFUA_3G00765)-RELATED-RELATED"/>
    <property type="match status" value="1"/>
</dbReference>
<dbReference type="Gene3D" id="3.40.630.30">
    <property type="match status" value="1"/>
</dbReference>
<dbReference type="Pfam" id="PF13302">
    <property type="entry name" value="Acetyltransf_3"/>
    <property type="match status" value="1"/>
</dbReference>
<evidence type="ECO:0000313" key="3">
    <source>
        <dbReference type="Proteomes" id="UP000002710"/>
    </source>
</evidence>
<dbReference type="GO" id="GO:0016747">
    <property type="term" value="F:acyltransferase activity, transferring groups other than amino-acyl groups"/>
    <property type="evidence" value="ECO:0007669"/>
    <property type="project" value="InterPro"/>
</dbReference>
<feature type="domain" description="N-acetyltransferase" evidence="1">
    <location>
        <begin position="11"/>
        <end position="168"/>
    </location>
</feature>
<dbReference type="InterPro" id="IPR016181">
    <property type="entry name" value="Acyl_CoA_acyltransferase"/>
</dbReference>
<keyword evidence="3" id="KW-1185">Reference proteome</keyword>
<dbReference type="KEGG" id="dde:Dde_1341"/>
<dbReference type="InterPro" id="IPR051531">
    <property type="entry name" value="N-acetyltransferase"/>
</dbReference>
<dbReference type="HOGENOM" id="CLU_013985_3_1_7"/>
<name>Q312K4_OLEA2</name>
<dbReference type="STRING" id="207559.Dde_1341"/>
<accession>Q312K4</accession>
<protein>
    <submittedName>
        <fullName evidence="2">GCN5-related N-acetyltransferase</fullName>
    </submittedName>
</protein>
<reference evidence="2 3" key="1">
    <citation type="journal article" date="2011" name="J. Bacteriol.">
        <title>Complete genome sequence and updated annotation of Desulfovibrio alaskensis G20.</title>
        <authorList>
            <person name="Hauser L.J."/>
            <person name="Land M.L."/>
            <person name="Brown S.D."/>
            <person name="Larimer F."/>
            <person name="Keller K.L."/>
            <person name="Rapp-Giles B.J."/>
            <person name="Price M.N."/>
            <person name="Lin M."/>
            <person name="Bruce D.C."/>
            <person name="Detter J.C."/>
            <person name="Tapia R."/>
            <person name="Han C.S."/>
            <person name="Goodwin L.A."/>
            <person name="Cheng J.F."/>
            <person name="Pitluck S."/>
            <person name="Copeland A."/>
            <person name="Lucas S."/>
            <person name="Nolan M."/>
            <person name="Lapidus A.L."/>
            <person name="Palumbo A.V."/>
            <person name="Wall J.D."/>
        </authorList>
    </citation>
    <scope>NUCLEOTIDE SEQUENCE [LARGE SCALE GENOMIC DNA]</scope>
    <source>
        <strain evidence="3">ATCC BAA 1058 / DSM 17464 / G20</strain>
    </source>
</reference>
<dbReference type="InterPro" id="IPR000182">
    <property type="entry name" value="GNAT_dom"/>
</dbReference>
<sequence length="186" mass="21066">MPLYQPLTPRLFMRQWRASDLPCFARMNADRRVMRFFPASLTRRQSDAMAERCSMLIDSQGWGFWAVEERSSGLFAGMVGLHRPSGDLPFAPCVEVGWRLDPDHWGKGYATEAAAAALDIAFNTLGLHEVVAFTAVLNTPSQAVMRRLGMRHAMDFEHPAVPADSPLRAHCLYRTDKEEHQRRHGL</sequence>
<gene>
    <name evidence="2" type="ordered locus">Dde_1341</name>
</gene>
<dbReference type="SUPFAM" id="SSF55729">
    <property type="entry name" value="Acyl-CoA N-acyltransferases (Nat)"/>
    <property type="match status" value="1"/>
</dbReference>
<proteinExistence type="predicted"/>
<dbReference type="PROSITE" id="PS51186">
    <property type="entry name" value="GNAT"/>
    <property type="match status" value="1"/>
</dbReference>
<organism evidence="2 3">
    <name type="scientific">Oleidesulfovibrio alaskensis (strain ATCC BAA-1058 / DSM 17464 / G20)</name>
    <name type="common">Desulfovibrio alaskensis</name>
    <dbReference type="NCBI Taxonomy" id="207559"/>
    <lineage>
        <taxon>Bacteria</taxon>
        <taxon>Pseudomonadati</taxon>
        <taxon>Thermodesulfobacteriota</taxon>
        <taxon>Desulfovibrionia</taxon>
        <taxon>Desulfovibrionales</taxon>
        <taxon>Desulfovibrionaceae</taxon>
        <taxon>Oleidesulfovibrio</taxon>
    </lineage>
</organism>
<keyword evidence="2" id="KW-0808">Transferase</keyword>